<keyword evidence="2" id="KW-0805">Transcription regulation</keyword>
<organism evidence="9 10">
    <name type="scientific">Musa balbisiana</name>
    <name type="common">Banana</name>
    <dbReference type="NCBI Taxonomy" id="52838"/>
    <lineage>
        <taxon>Eukaryota</taxon>
        <taxon>Viridiplantae</taxon>
        <taxon>Streptophyta</taxon>
        <taxon>Embryophyta</taxon>
        <taxon>Tracheophyta</taxon>
        <taxon>Spermatophyta</taxon>
        <taxon>Magnoliopsida</taxon>
        <taxon>Liliopsida</taxon>
        <taxon>Zingiberales</taxon>
        <taxon>Musaceae</taxon>
        <taxon>Musa</taxon>
    </lineage>
</organism>
<dbReference type="EMBL" id="PYDT01000006">
    <property type="protein sequence ID" value="THU57961.1"/>
    <property type="molecule type" value="Genomic_DNA"/>
</dbReference>
<dbReference type="AlphaFoldDB" id="A0A4S8J8P9"/>
<evidence type="ECO:0000256" key="4">
    <source>
        <dbReference type="ARBA" id="ARBA00023163"/>
    </source>
</evidence>
<evidence type="ECO:0000256" key="7">
    <source>
        <dbReference type="SAM" id="MobiDB-lite"/>
    </source>
</evidence>
<protein>
    <recommendedName>
        <fullName evidence="8">AP2/ERF domain-containing protein</fullName>
    </recommendedName>
</protein>
<feature type="compositionally biased region" description="Polar residues" evidence="7">
    <location>
        <begin position="177"/>
        <end position="190"/>
    </location>
</feature>
<dbReference type="InterPro" id="IPR036955">
    <property type="entry name" value="AP2/ERF_dom_sf"/>
</dbReference>
<evidence type="ECO:0000256" key="2">
    <source>
        <dbReference type="ARBA" id="ARBA00023015"/>
    </source>
</evidence>
<dbReference type="PANTHER" id="PTHR32467">
    <property type="entry name" value="AP2-LIKE ETHYLENE-RESPONSIVE TRANSCRIPTION FACTOR"/>
    <property type="match status" value="1"/>
</dbReference>
<dbReference type="Proteomes" id="UP000317650">
    <property type="component" value="Chromosome 3"/>
</dbReference>
<dbReference type="SMART" id="SM00380">
    <property type="entry name" value="AP2"/>
    <property type="match status" value="1"/>
</dbReference>
<dbReference type="GO" id="GO:0003700">
    <property type="term" value="F:DNA-binding transcription factor activity"/>
    <property type="evidence" value="ECO:0007669"/>
    <property type="project" value="InterPro"/>
</dbReference>
<evidence type="ECO:0000256" key="5">
    <source>
        <dbReference type="ARBA" id="ARBA00023242"/>
    </source>
</evidence>
<dbReference type="GO" id="GO:0005634">
    <property type="term" value="C:nucleus"/>
    <property type="evidence" value="ECO:0007669"/>
    <property type="project" value="UniProtKB-SubCell"/>
</dbReference>
<keyword evidence="10" id="KW-1185">Reference proteome</keyword>
<evidence type="ECO:0000313" key="10">
    <source>
        <dbReference type="Proteomes" id="UP000317650"/>
    </source>
</evidence>
<comment type="caution">
    <text evidence="9">The sequence shown here is derived from an EMBL/GenBank/DDBJ whole genome shotgun (WGS) entry which is preliminary data.</text>
</comment>
<feature type="domain" description="AP2/ERF" evidence="8">
    <location>
        <begin position="1"/>
        <end position="38"/>
    </location>
</feature>
<evidence type="ECO:0000256" key="1">
    <source>
        <dbReference type="ARBA" id="ARBA00004123"/>
    </source>
</evidence>
<comment type="subcellular location">
    <subcellularLocation>
        <location evidence="1">Nucleus</location>
    </subcellularLocation>
</comment>
<comment type="similarity">
    <text evidence="6">Belongs to the AP2/ERF transcription factor family. AP2 subfamily.</text>
</comment>
<reference evidence="9 10" key="1">
    <citation type="journal article" date="2019" name="Nat. Plants">
        <title>Genome sequencing of Musa balbisiana reveals subgenome evolution and function divergence in polyploid bananas.</title>
        <authorList>
            <person name="Yao X."/>
        </authorList>
    </citation>
    <scope>NUCLEOTIDE SEQUENCE [LARGE SCALE GENOMIC DNA]</scope>
    <source>
        <strain evidence="10">cv. DH-PKW</strain>
        <tissue evidence="9">Leaves</tissue>
    </source>
</reference>
<dbReference type="GO" id="GO:0003677">
    <property type="term" value="F:DNA binding"/>
    <property type="evidence" value="ECO:0007669"/>
    <property type="project" value="UniProtKB-KW"/>
</dbReference>
<feature type="region of interest" description="Disordered" evidence="7">
    <location>
        <begin position="163"/>
        <end position="190"/>
    </location>
</feature>
<dbReference type="SUPFAM" id="SSF54171">
    <property type="entry name" value="DNA-binding domain"/>
    <property type="match status" value="1"/>
</dbReference>
<keyword evidence="4" id="KW-0804">Transcription</keyword>
<proteinExistence type="inferred from homology"/>
<keyword evidence="5" id="KW-0539">Nucleus</keyword>
<sequence>MGLEASHVKVLDTQEEAAQAYDMAAIKYRGSKAVTNFDVGRYTQNPSFPQAQSCPAPPLELFPELTQLQLQPQPQPQPYFFDPADFVTPHNLVPLQVTDTVAEVPLLDGTSGLPFDLTDGDAFAELYTGFDVATSHMDVVSKLFDSDFWQSFDSFLEEMGGDDAPLSVGGAGDGGERTQNAPNNTSSLYL</sequence>
<name>A0A4S8J8P9_MUSBA</name>
<evidence type="ECO:0000256" key="6">
    <source>
        <dbReference type="ARBA" id="ARBA00037973"/>
    </source>
</evidence>
<keyword evidence="3" id="KW-0238">DNA-binding</keyword>
<evidence type="ECO:0000256" key="3">
    <source>
        <dbReference type="ARBA" id="ARBA00023125"/>
    </source>
</evidence>
<gene>
    <name evidence="9" type="ORF">C4D60_Mb03t09110</name>
</gene>
<dbReference type="InterPro" id="IPR001471">
    <property type="entry name" value="AP2/ERF_dom"/>
</dbReference>
<dbReference type="PANTHER" id="PTHR32467:SF97">
    <property type="entry name" value="ETHYLENE-RESPONSIVE TRANSCRIPTION FACTOR WRI1"/>
    <property type="match status" value="1"/>
</dbReference>
<dbReference type="Gene3D" id="3.30.730.10">
    <property type="entry name" value="AP2/ERF domain"/>
    <property type="match status" value="1"/>
</dbReference>
<accession>A0A4S8J8P9</accession>
<dbReference type="InterPro" id="IPR016177">
    <property type="entry name" value="DNA-bd_dom_sf"/>
</dbReference>
<evidence type="ECO:0000313" key="9">
    <source>
        <dbReference type="EMBL" id="THU57961.1"/>
    </source>
</evidence>
<dbReference type="PROSITE" id="PS51032">
    <property type="entry name" value="AP2_ERF"/>
    <property type="match status" value="1"/>
</dbReference>
<evidence type="ECO:0000259" key="8">
    <source>
        <dbReference type="PROSITE" id="PS51032"/>
    </source>
</evidence>